<dbReference type="PROSITE" id="PS51257">
    <property type="entry name" value="PROKAR_LIPOPROTEIN"/>
    <property type="match status" value="1"/>
</dbReference>
<gene>
    <name evidence="2" type="ORF">EPD65_05865</name>
</gene>
<keyword evidence="3" id="KW-1185">Reference proteome</keyword>
<protein>
    <recommendedName>
        <fullName evidence="4">Lipoprotein</fullName>
    </recommendedName>
</protein>
<dbReference type="Proteomes" id="UP000295453">
    <property type="component" value="Unassembled WGS sequence"/>
</dbReference>
<evidence type="ECO:0000256" key="1">
    <source>
        <dbReference type="SAM" id="MobiDB-lite"/>
    </source>
</evidence>
<proteinExistence type="predicted"/>
<evidence type="ECO:0000313" key="3">
    <source>
        <dbReference type="Proteomes" id="UP000295453"/>
    </source>
</evidence>
<reference evidence="2 3" key="1">
    <citation type="submission" date="2019-03" db="EMBL/GenBank/DDBJ databases">
        <authorList>
            <person name="Kim M.K.M."/>
        </authorList>
    </citation>
    <scope>NUCLEOTIDE SEQUENCE [LARGE SCALE GENOMIC DNA]</scope>
    <source>
        <strain evidence="2 3">18JY15-6</strain>
    </source>
</reference>
<dbReference type="RefSeq" id="WP_131582224.1">
    <property type="nucleotide sequence ID" value="NZ_SJZJ01000006.1"/>
</dbReference>
<organism evidence="2 3">
    <name type="scientific">Nocardioides jejuensis</name>
    <dbReference type="NCBI Taxonomy" id="2502782"/>
    <lineage>
        <taxon>Bacteria</taxon>
        <taxon>Bacillati</taxon>
        <taxon>Actinomycetota</taxon>
        <taxon>Actinomycetes</taxon>
        <taxon>Propionibacteriales</taxon>
        <taxon>Nocardioidaceae</taxon>
        <taxon>Nocardioides</taxon>
    </lineage>
</organism>
<feature type="region of interest" description="Disordered" evidence="1">
    <location>
        <begin position="195"/>
        <end position="215"/>
    </location>
</feature>
<name>A0A4R1CGN2_9ACTN</name>
<dbReference type="EMBL" id="SJZJ01000006">
    <property type="protein sequence ID" value="TCJ30101.1"/>
    <property type="molecule type" value="Genomic_DNA"/>
</dbReference>
<dbReference type="AlphaFoldDB" id="A0A4R1CGN2"/>
<comment type="caution">
    <text evidence="2">The sequence shown here is derived from an EMBL/GenBank/DDBJ whole genome shotgun (WGS) entry which is preliminary data.</text>
</comment>
<dbReference type="OrthoDB" id="9796171at2"/>
<sequence length="385" mass="40748">MLISPRRVVAAAAATVVAAGLLTGCGGDDLHAGKPARATSQALVAVALSHLTPQPDEIEYSEAGAPIDDMGTKDPSLGGLLRWKPDPDWTLDVQVQPVPKDFPSCEKRSCVPLGDADLTWQEGSEDAPPALVVSVVRGGELRSVGYEGGMEGDPRTSLLPFDLRQLAEIVTDPAFSLTTTTAAVSAGERLAKDGVTASRVKPQRLEEPPPAPRTTPRALAAAVQAHLSRMGYEDLILSGRPDTFEEPGGPVEDAVGVSLRLRYGLTLHVTVIDSEDTDLVKCQPTLTCWPWDGAVFAGRKGLGAAFANFEGHTVHVWLQGRGVHATTEQWFLQSSPGERARTVQMDVDALAALDGEQGAEGFEGVAPETTPGLVAAGEKLTWFHD</sequence>
<evidence type="ECO:0000313" key="2">
    <source>
        <dbReference type="EMBL" id="TCJ30101.1"/>
    </source>
</evidence>
<evidence type="ECO:0008006" key="4">
    <source>
        <dbReference type="Google" id="ProtNLM"/>
    </source>
</evidence>
<accession>A0A4R1CGN2</accession>